<evidence type="ECO:0000313" key="10">
    <source>
        <dbReference type="Proteomes" id="UP000748108"/>
    </source>
</evidence>
<dbReference type="InterPro" id="IPR015265">
    <property type="entry name" value="PuR_N"/>
</dbReference>
<name>A0A947CY73_HYDSH</name>
<dbReference type="SUPFAM" id="SSF46785">
    <property type="entry name" value="Winged helix' DNA-binding domain"/>
    <property type="match status" value="1"/>
</dbReference>
<dbReference type="PANTHER" id="PTHR43864:SF2">
    <property type="entry name" value="PUR OPERON REPRESSOR"/>
    <property type="match status" value="1"/>
</dbReference>
<evidence type="ECO:0000256" key="4">
    <source>
        <dbReference type="ARBA" id="ARBA00023163"/>
    </source>
</evidence>
<feature type="domain" description="Bacterial purine repressor N-terminal" evidence="8">
    <location>
        <begin position="6"/>
        <end position="75"/>
    </location>
</feature>
<evidence type="ECO:0000259" key="7">
    <source>
        <dbReference type="Pfam" id="PF00156"/>
    </source>
</evidence>
<dbReference type="Gene3D" id="1.10.10.10">
    <property type="entry name" value="Winged helix-like DNA-binding domain superfamily/Winged helix DNA-binding domain"/>
    <property type="match status" value="1"/>
</dbReference>
<comment type="subunit">
    <text evidence="1">Homodimer.</text>
</comment>
<comment type="similarity">
    <text evidence="5">Belongs to the purine/pyrimidine phosphoribosyltransferase family. PurR subfamily.</text>
</comment>
<dbReference type="InterPro" id="IPR029057">
    <property type="entry name" value="PRTase-like"/>
</dbReference>
<dbReference type="EMBL" id="JAHHQF010000047">
    <property type="protein sequence ID" value="MBT9282030.1"/>
    <property type="molecule type" value="Genomic_DNA"/>
</dbReference>
<dbReference type="InterPro" id="IPR050118">
    <property type="entry name" value="Pur/Pyrimidine_PRTase"/>
</dbReference>
<evidence type="ECO:0000256" key="3">
    <source>
        <dbReference type="ARBA" id="ARBA00023125"/>
    </source>
</evidence>
<keyword evidence="3" id="KW-0238">DNA-binding</keyword>
<dbReference type="CDD" id="cd06223">
    <property type="entry name" value="PRTases_typeI"/>
    <property type="match status" value="1"/>
</dbReference>
<dbReference type="NCBIfam" id="TIGR01743">
    <property type="entry name" value="purR_Bsub"/>
    <property type="match status" value="1"/>
</dbReference>
<dbReference type="AlphaFoldDB" id="A0A947CY73"/>
<accession>A0A947CY73</accession>
<dbReference type="GO" id="GO:0045982">
    <property type="term" value="P:negative regulation of purine nucleobase metabolic process"/>
    <property type="evidence" value="ECO:0007669"/>
    <property type="project" value="InterPro"/>
</dbReference>
<feature type="domain" description="Phosphoribosyltransferase" evidence="7">
    <location>
        <begin position="129"/>
        <end position="239"/>
    </location>
</feature>
<gene>
    <name evidence="9" type="primary">purR</name>
    <name evidence="9" type="ORF">KM312_05160</name>
</gene>
<dbReference type="PANTHER" id="PTHR43864">
    <property type="entry name" value="HYPOXANTHINE/GUANINE PHOSPHORIBOSYLTRANSFERASE"/>
    <property type="match status" value="1"/>
</dbReference>
<proteinExistence type="inferred from homology"/>
<dbReference type="Pfam" id="PF09182">
    <property type="entry name" value="PuR_N"/>
    <property type="match status" value="1"/>
</dbReference>
<evidence type="ECO:0000256" key="5">
    <source>
        <dbReference type="ARBA" id="ARBA00049656"/>
    </source>
</evidence>
<dbReference type="InterPro" id="IPR010078">
    <property type="entry name" value="PurR_Bsub"/>
</dbReference>
<dbReference type="GO" id="GO:0003677">
    <property type="term" value="F:DNA binding"/>
    <property type="evidence" value="ECO:0007669"/>
    <property type="project" value="UniProtKB-KW"/>
</dbReference>
<keyword evidence="4" id="KW-0804">Transcription</keyword>
<evidence type="ECO:0000259" key="8">
    <source>
        <dbReference type="Pfam" id="PF09182"/>
    </source>
</evidence>
<dbReference type="GO" id="GO:0045892">
    <property type="term" value="P:negative regulation of DNA-templated transcription"/>
    <property type="evidence" value="ECO:0007669"/>
    <property type="project" value="InterPro"/>
</dbReference>
<dbReference type="SUPFAM" id="SSF53271">
    <property type="entry name" value="PRTase-like"/>
    <property type="match status" value="1"/>
</dbReference>
<organism evidence="9 10">
    <name type="scientific">Hydrogenibacillus schlegelii</name>
    <name type="common">Bacillus schlegelii</name>
    <dbReference type="NCBI Taxonomy" id="1484"/>
    <lineage>
        <taxon>Bacteria</taxon>
        <taxon>Bacillati</taxon>
        <taxon>Bacillota</taxon>
        <taxon>Bacilli</taxon>
        <taxon>Bacillales</taxon>
        <taxon>Bacillales Family X. Incertae Sedis</taxon>
        <taxon>Hydrogenibacillus</taxon>
    </lineage>
</organism>
<dbReference type="Proteomes" id="UP000748108">
    <property type="component" value="Unassembled WGS sequence"/>
</dbReference>
<evidence type="ECO:0000313" key="9">
    <source>
        <dbReference type="EMBL" id="MBT9282030.1"/>
    </source>
</evidence>
<comment type="caution">
    <text evidence="9">The sequence shown here is derived from an EMBL/GenBank/DDBJ whole genome shotgun (WGS) entry which is preliminary data.</text>
</comment>
<evidence type="ECO:0000256" key="6">
    <source>
        <dbReference type="SAM" id="MobiDB-lite"/>
    </source>
</evidence>
<feature type="region of interest" description="Disordered" evidence="6">
    <location>
        <begin position="291"/>
        <end position="317"/>
    </location>
</feature>
<dbReference type="InterPro" id="IPR000836">
    <property type="entry name" value="PRTase_dom"/>
</dbReference>
<dbReference type="Gene3D" id="3.40.50.2020">
    <property type="match status" value="1"/>
</dbReference>
<keyword evidence="2" id="KW-0805">Transcription regulation</keyword>
<dbReference type="InterPro" id="IPR036388">
    <property type="entry name" value="WH-like_DNA-bd_sf"/>
</dbReference>
<evidence type="ECO:0000256" key="2">
    <source>
        <dbReference type="ARBA" id="ARBA00023015"/>
    </source>
</evidence>
<sequence length="317" mass="33915">MAKKPKRAGRLVDLAARLVAAPYGHFSLTAFAEAYGAAKSSISEDLALIKDVLEASGRGTLRTFPGAAGGVRYEPWLPRPEAEAFGEALRAEMERPERLLAGGFVYITDLLGRPDVLSRFGRLVATAYGGEEIDWILTVETKGIPLATAVGFWLNRPVAVARKASQITEGSVVTVSYVSGTTRRIQTMSLSRRAIPSGARVLIVDDFLRGGGTIRGLWSLLDEFQATAAASVVLVETPPGAPRLVDGVRAAVRLTRLDAEAGVLVAEPGDLMHDYRAALLKIEGELKKEGAALVDPEGRPDDGAADGKRRERRDAVD</sequence>
<dbReference type="Pfam" id="PF00156">
    <property type="entry name" value="Pribosyltran"/>
    <property type="match status" value="1"/>
</dbReference>
<reference evidence="9" key="1">
    <citation type="journal article" date="2021" name="Microbiology">
        <title>Metagenomic Analysis of the Microbial Community in the Underground Coal Fire Area (Kemerovo Region, Russia) Revealed Predominance of Thermophilic Members of the Phyla Deinococcus-thermus, Aquificae, and Firmicutes.</title>
        <authorList>
            <person name="Kadnikov V."/>
            <person name="Mardanov A.V."/>
            <person name="Beletsky A.V."/>
            <person name="Karnachuk O.V."/>
            <person name="Ravin N.V."/>
        </authorList>
    </citation>
    <scope>NUCLEOTIDE SEQUENCE</scope>
    <source>
        <strain evidence="9">RBS10-49</strain>
    </source>
</reference>
<dbReference type="InterPro" id="IPR036390">
    <property type="entry name" value="WH_DNA-bd_sf"/>
</dbReference>
<protein>
    <submittedName>
        <fullName evidence="9">Pur operon repressor</fullName>
    </submittedName>
</protein>
<evidence type="ECO:0000256" key="1">
    <source>
        <dbReference type="ARBA" id="ARBA00011738"/>
    </source>
</evidence>